<reference evidence="1 2" key="1">
    <citation type="submission" date="2015-01" db="EMBL/GenBank/DDBJ databases">
        <title>Evolution of Trichinella species and genotypes.</title>
        <authorList>
            <person name="Korhonen P.K."/>
            <person name="Edoardo P."/>
            <person name="Giuseppe L.R."/>
            <person name="Gasser R.B."/>
        </authorList>
    </citation>
    <scope>NUCLEOTIDE SEQUENCE [LARGE SCALE GENOMIC DNA]</scope>
    <source>
        <strain evidence="1">ISS2496</strain>
    </source>
</reference>
<dbReference type="Proteomes" id="UP000054783">
    <property type="component" value="Unassembled WGS sequence"/>
</dbReference>
<name>A0A0V0Y4S6_9BILA</name>
<dbReference type="EMBL" id="JYDQ01004466">
    <property type="protein sequence ID" value="KRX95191.1"/>
    <property type="molecule type" value="Genomic_DNA"/>
</dbReference>
<protein>
    <submittedName>
        <fullName evidence="1">Uncharacterized protein</fullName>
    </submittedName>
</protein>
<proteinExistence type="predicted"/>
<organism evidence="1 2">
    <name type="scientific">Trichinella patagoniensis</name>
    <dbReference type="NCBI Taxonomy" id="990121"/>
    <lineage>
        <taxon>Eukaryota</taxon>
        <taxon>Metazoa</taxon>
        <taxon>Ecdysozoa</taxon>
        <taxon>Nematoda</taxon>
        <taxon>Enoplea</taxon>
        <taxon>Dorylaimia</taxon>
        <taxon>Trichinellida</taxon>
        <taxon>Trichinellidae</taxon>
        <taxon>Trichinella</taxon>
    </lineage>
</organism>
<evidence type="ECO:0000313" key="2">
    <source>
        <dbReference type="Proteomes" id="UP000054783"/>
    </source>
</evidence>
<sequence length="30" mass="3412">MKKLSTLDFAKSGIDQQTIRSNLSTTFHRS</sequence>
<accession>A0A0V0Y4S6</accession>
<dbReference type="AlphaFoldDB" id="A0A0V0Y4S6"/>
<comment type="caution">
    <text evidence="1">The sequence shown here is derived from an EMBL/GenBank/DDBJ whole genome shotgun (WGS) entry which is preliminary data.</text>
</comment>
<evidence type="ECO:0000313" key="1">
    <source>
        <dbReference type="EMBL" id="KRX95191.1"/>
    </source>
</evidence>
<keyword evidence="2" id="KW-1185">Reference proteome</keyword>
<gene>
    <name evidence="1" type="ORF">T12_10467</name>
</gene>